<protein>
    <submittedName>
        <fullName evidence="2">Uncharacterized protein</fullName>
    </submittedName>
</protein>
<dbReference type="AlphaFoldDB" id="A0A1S9PIP9"/>
<dbReference type="EMBL" id="MBTF01000004">
    <property type="protein sequence ID" value="OOQ60807.1"/>
    <property type="molecule type" value="Genomic_DNA"/>
</dbReference>
<dbReference type="RefSeq" id="WP_078347126.1">
    <property type="nucleotide sequence ID" value="NZ_MBTF01000004.1"/>
</dbReference>
<accession>A0A1S9PIP9</accession>
<dbReference type="STRING" id="1792845.BC343_22815"/>
<name>A0A1S9PIP9_9SPHI</name>
<keyword evidence="3" id="KW-1185">Reference proteome</keyword>
<gene>
    <name evidence="2" type="ORF">BC343_22815</name>
</gene>
<feature type="transmembrane region" description="Helical" evidence="1">
    <location>
        <begin position="6"/>
        <end position="27"/>
    </location>
</feature>
<sequence length="131" mass="14766">MNYFITTYAVYLTVSILLTIWVAKVLFNNGRIFLVDIFHGNTPLADSVNKLLVVGFYLVNIGYMCLVLKETEPIQNAQEVIEVLSYKIGTIILILGGMHFLNVIVFFKLRNKAQHATTVGEKANVVFVQPQ</sequence>
<keyword evidence="1" id="KW-0812">Transmembrane</keyword>
<evidence type="ECO:0000313" key="2">
    <source>
        <dbReference type="EMBL" id="OOQ60807.1"/>
    </source>
</evidence>
<feature type="transmembrane region" description="Helical" evidence="1">
    <location>
        <begin position="88"/>
        <end position="107"/>
    </location>
</feature>
<proteinExistence type="predicted"/>
<feature type="transmembrane region" description="Helical" evidence="1">
    <location>
        <begin position="48"/>
        <end position="68"/>
    </location>
</feature>
<keyword evidence="1" id="KW-1133">Transmembrane helix</keyword>
<evidence type="ECO:0000256" key="1">
    <source>
        <dbReference type="SAM" id="Phobius"/>
    </source>
</evidence>
<keyword evidence="1" id="KW-0472">Membrane</keyword>
<dbReference type="Proteomes" id="UP000189739">
    <property type="component" value="Unassembled WGS sequence"/>
</dbReference>
<evidence type="ECO:0000313" key="3">
    <source>
        <dbReference type="Proteomes" id="UP000189739"/>
    </source>
</evidence>
<dbReference type="OrthoDB" id="193443at2"/>
<organism evidence="2 3">
    <name type="scientific">Mucilaginibacter pedocola</name>
    <dbReference type="NCBI Taxonomy" id="1792845"/>
    <lineage>
        <taxon>Bacteria</taxon>
        <taxon>Pseudomonadati</taxon>
        <taxon>Bacteroidota</taxon>
        <taxon>Sphingobacteriia</taxon>
        <taxon>Sphingobacteriales</taxon>
        <taxon>Sphingobacteriaceae</taxon>
        <taxon>Mucilaginibacter</taxon>
    </lineage>
</organism>
<comment type="caution">
    <text evidence="2">The sequence shown here is derived from an EMBL/GenBank/DDBJ whole genome shotgun (WGS) entry which is preliminary data.</text>
</comment>
<reference evidence="2 3" key="1">
    <citation type="submission" date="2016-07" db="EMBL/GenBank/DDBJ databases">
        <title>Genomic analysis of zinc-resistant bacterium Mucilaginibacter pedocola TBZ30.</title>
        <authorList>
            <person name="Huang J."/>
            <person name="Tang J."/>
        </authorList>
    </citation>
    <scope>NUCLEOTIDE SEQUENCE [LARGE SCALE GENOMIC DNA]</scope>
    <source>
        <strain evidence="2 3">TBZ30</strain>
    </source>
</reference>